<reference evidence="4 5" key="1">
    <citation type="journal article" date="2018" name="Sci. Rep.">
        <title>Genomic signatures of local adaptation to the degree of environmental predictability in rotifers.</title>
        <authorList>
            <person name="Franch-Gras L."/>
            <person name="Hahn C."/>
            <person name="Garcia-Roger E.M."/>
            <person name="Carmona M.J."/>
            <person name="Serra M."/>
            <person name="Gomez A."/>
        </authorList>
    </citation>
    <scope>NUCLEOTIDE SEQUENCE [LARGE SCALE GENOMIC DNA]</scope>
    <source>
        <strain evidence="4">HYR1</strain>
    </source>
</reference>
<dbReference type="PANTHER" id="PTHR37984:SF9">
    <property type="entry name" value="INTEGRASE CATALYTIC DOMAIN-CONTAINING PROTEIN"/>
    <property type="match status" value="1"/>
</dbReference>
<feature type="domain" description="CCHC-type" evidence="3">
    <location>
        <begin position="436"/>
        <end position="452"/>
    </location>
</feature>
<keyword evidence="1" id="KW-0863">Zinc-finger</keyword>
<dbReference type="GO" id="GO:0003676">
    <property type="term" value="F:nucleic acid binding"/>
    <property type="evidence" value="ECO:0007669"/>
    <property type="project" value="InterPro"/>
</dbReference>
<proteinExistence type="predicted"/>
<keyword evidence="5" id="KW-1185">Reference proteome</keyword>
<evidence type="ECO:0000313" key="4">
    <source>
        <dbReference type="EMBL" id="RNA21265.1"/>
    </source>
</evidence>
<dbReference type="PANTHER" id="PTHR37984">
    <property type="entry name" value="PROTEIN CBG26694"/>
    <property type="match status" value="1"/>
</dbReference>
<dbReference type="PROSITE" id="PS00141">
    <property type="entry name" value="ASP_PROTEASE"/>
    <property type="match status" value="1"/>
</dbReference>
<dbReference type="GO" id="GO:0004190">
    <property type="term" value="F:aspartic-type endopeptidase activity"/>
    <property type="evidence" value="ECO:0007669"/>
    <property type="project" value="InterPro"/>
</dbReference>
<sequence>MSSLIPPPPQFDYEPDNTDNYGQKWTAWLRRFNTWLVSVKLSEKSDVIKIAAILSVAGPRVEEVYETNKTAATKTYKDATNLLDNFFGPKKQIAQYIQRLRIAAAQCEFGDQTAIDSQISLQVIKGCKNPHVRKKALQEKLTLADIVKFAQSLEISEAQSRFVEDVVHLDGPATSIKVKQEAYLLIRSIYYLVQNQHQNSAQSGYRRQNYDNSSHSRPSNYRSRDANKQSAANSGSTELTMCADTGASTTIIDEASYLSLIPRPVLRSSKVPVYGFNSKSPLEILGEFQTKLVLGNRSAISTVSVVKGNSGCLLSCDDCVTLDVVSLNEFKLVRSLNATSKISAGDSEYREKIFLNYPKVFSGRIRKLKDFQAKLSINPNIKPVHITKGAENYQVVNRVSSITGKVEAGYAHHARKCYKCGMRYPHDGDCPAKNKKCKRCGKSGHFEKRCRDANETARSQNISVNNVNSIIDNSNDEYLFSIGIGRGLPRTVINVDCVPISFILDTGSTMNIIDEICFEKLIRMKTLRPCNKRVFPYKSEVPLPILGEFEALASYESGKTKAVFAVVEKSYNCTPHSVTGVAPVELMFNRTNFTKLPSYDLKSQDWDNNLKKAMDNELKSNEIVGKRFGPKVSQEIKFKLGDCVLLKQQKINKLASKYESIPYKVVEIKGTMITAKNDVKEVTRNYSFFKKVVVGNNGFESQSVKSEICEDLPPLALIEESDMIYEKFTVGDLEKAKFNVTLEEGAVNDGTLGDKFYSLAEGDVNKSDSKSGNQLIDDTMVTTDGRANLQRRCKKQTSYSEARQQLNKKGWMLCLSKSADAHAFFACVLIHVVRSFVKSSNNFRGLVPVYI</sequence>
<dbReference type="InterPro" id="IPR050951">
    <property type="entry name" value="Retrovirus_Pol_polyprotein"/>
</dbReference>
<dbReference type="GO" id="GO:0008270">
    <property type="term" value="F:zinc ion binding"/>
    <property type="evidence" value="ECO:0007669"/>
    <property type="project" value="UniProtKB-KW"/>
</dbReference>
<dbReference type="Gene3D" id="4.10.60.10">
    <property type="entry name" value="Zinc finger, CCHC-type"/>
    <property type="match status" value="1"/>
</dbReference>
<dbReference type="Proteomes" id="UP000276133">
    <property type="component" value="Unassembled WGS sequence"/>
</dbReference>
<gene>
    <name evidence="4" type="ORF">BpHYR1_020301</name>
</gene>
<protein>
    <submittedName>
        <fullName evidence="4">Retrovirus-related Pol poly from transposon</fullName>
    </submittedName>
</protein>
<evidence type="ECO:0000313" key="5">
    <source>
        <dbReference type="Proteomes" id="UP000276133"/>
    </source>
</evidence>
<dbReference type="SUPFAM" id="SSF50630">
    <property type="entry name" value="Acid proteases"/>
    <property type="match status" value="1"/>
</dbReference>
<dbReference type="OrthoDB" id="8039770at2759"/>
<keyword evidence="1" id="KW-0479">Metal-binding</keyword>
<feature type="compositionally biased region" description="Polar residues" evidence="2">
    <location>
        <begin position="201"/>
        <end position="221"/>
    </location>
</feature>
<accession>A0A3M7RD95</accession>
<feature type="region of interest" description="Disordered" evidence="2">
    <location>
        <begin position="201"/>
        <end position="236"/>
    </location>
</feature>
<dbReference type="InterPro" id="IPR021109">
    <property type="entry name" value="Peptidase_aspartic_dom_sf"/>
</dbReference>
<evidence type="ECO:0000259" key="3">
    <source>
        <dbReference type="PROSITE" id="PS50158"/>
    </source>
</evidence>
<dbReference type="GO" id="GO:0006508">
    <property type="term" value="P:proteolysis"/>
    <property type="evidence" value="ECO:0007669"/>
    <property type="project" value="InterPro"/>
</dbReference>
<dbReference type="PROSITE" id="PS50158">
    <property type="entry name" value="ZF_CCHC"/>
    <property type="match status" value="1"/>
</dbReference>
<dbReference type="AlphaFoldDB" id="A0A3M7RD95"/>
<dbReference type="STRING" id="10195.A0A3M7RD95"/>
<name>A0A3M7RD95_BRAPC</name>
<dbReference type="InterPro" id="IPR001878">
    <property type="entry name" value="Znf_CCHC"/>
</dbReference>
<keyword evidence="1" id="KW-0862">Zinc</keyword>
<evidence type="ECO:0000256" key="1">
    <source>
        <dbReference type="PROSITE-ProRule" id="PRU00047"/>
    </source>
</evidence>
<dbReference type="InterPro" id="IPR001969">
    <property type="entry name" value="Aspartic_peptidase_AS"/>
</dbReference>
<comment type="caution">
    <text evidence="4">The sequence shown here is derived from an EMBL/GenBank/DDBJ whole genome shotgun (WGS) entry which is preliminary data.</text>
</comment>
<evidence type="ECO:0000256" key="2">
    <source>
        <dbReference type="SAM" id="MobiDB-lite"/>
    </source>
</evidence>
<dbReference type="EMBL" id="REGN01003701">
    <property type="protein sequence ID" value="RNA21265.1"/>
    <property type="molecule type" value="Genomic_DNA"/>
</dbReference>
<organism evidence="4 5">
    <name type="scientific">Brachionus plicatilis</name>
    <name type="common">Marine rotifer</name>
    <name type="synonym">Brachionus muelleri</name>
    <dbReference type="NCBI Taxonomy" id="10195"/>
    <lineage>
        <taxon>Eukaryota</taxon>
        <taxon>Metazoa</taxon>
        <taxon>Spiralia</taxon>
        <taxon>Gnathifera</taxon>
        <taxon>Rotifera</taxon>
        <taxon>Eurotatoria</taxon>
        <taxon>Monogononta</taxon>
        <taxon>Pseudotrocha</taxon>
        <taxon>Ploima</taxon>
        <taxon>Brachionidae</taxon>
        <taxon>Brachionus</taxon>
    </lineage>
</organism>